<feature type="signal peptide" evidence="1">
    <location>
        <begin position="1"/>
        <end position="20"/>
    </location>
</feature>
<feature type="chain" id="PRO_5045901082" description="GON domain-containing protein" evidence="1">
    <location>
        <begin position="21"/>
        <end position="238"/>
    </location>
</feature>
<comment type="caution">
    <text evidence="2">The sequence shown here is derived from an EMBL/GenBank/DDBJ whole genome shotgun (WGS) entry which is preliminary data.</text>
</comment>
<evidence type="ECO:0000313" key="2">
    <source>
        <dbReference type="EMBL" id="GAA2717372.1"/>
    </source>
</evidence>
<organism evidence="2 3">
    <name type="scientific">Streptomyces luteosporeus</name>
    <dbReference type="NCBI Taxonomy" id="173856"/>
    <lineage>
        <taxon>Bacteria</taxon>
        <taxon>Bacillati</taxon>
        <taxon>Actinomycetota</taxon>
        <taxon>Actinomycetes</taxon>
        <taxon>Kitasatosporales</taxon>
        <taxon>Streptomycetaceae</taxon>
        <taxon>Streptomyces</taxon>
    </lineage>
</organism>
<dbReference type="Proteomes" id="UP001500886">
    <property type="component" value="Unassembled WGS sequence"/>
</dbReference>
<name>A0ABN3TU27_9ACTN</name>
<evidence type="ECO:0000256" key="1">
    <source>
        <dbReference type="SAM" id="SignalP"/>
    </source>
</evidence>
<gene>
    <name evidence="2" type="ORF">GCM10010315_30430</name>
</gene>
<accession>A0ABN3TU27</accession>
<evidence type="ECO:0008006" key="4">
    <source>
        <dbReference type="Google" id="ProtNLM"/>
    </source>
</evidence>
<proteinExistence type="predicted"/>
<keyword evidence="3" id="KW-1185">Reference proteome</keyword>
<dbReference type="EMBL" id="BAAASL010000010">
    <property type="protein sequence ID" value="GAA2717372.1"/>
    <property type="molecule type" value="Genomic_DNA"/>
</dbReference>
<keyword evidence="1" id="KW-0732">Signal</keyword>
<reference evidence="2 3" key="1">
    <citation type="journal article" date="2019" name="Int. J. Syst. Evol. Microbiol.">
        <title>The Global Catalogue of Microorganisms (GCM) 10K type strain sequencing project: providing services to taxonomists for standard genome sequencing and annotation.</title>
        <authorList>
            <consortium name="The Broad Institute Genomics Platform"/>
            <consortium name="The Broad Institute Genome Sequencing Center for Infectious Disease"/>
            <person name="Wu L."/>
            <person name="Ma J."/>
        </authorList>
    </citation>
    <scope>NUCLEOTIDE SEQUENCE [LARGE SCALE GENOMIC DNA]</scope>
    <source>
        <strain evidence="2 3">JCM 4542</strain>
    </source>
</reference>
<sequence length="238" mass="24001">MAAAGMCAFAGMTAPAPASAQPRQARAAASGYLNLHQCVYYSSSATDHFTTVVTGGDGRFATGTNVSSTADSQPSCGSGDGNYSLVPLLSGVKALNLASGRYLNLHQCVYYSPSATNHFTTVVTGGDGRFATGTNVSNTADTQPSCGSGDGNYSLVPLLSGVKALDLTSGSYANLHQCVYYSPSATDHFTTVVTGGDGRFATGTNVSSTADSQPSCGSGDGNYSLVPLLSGVKALSVA</sequence>
<protein>
    <recommendedName>
        <fullName evidence="4">GON domain-containing protein</fullName>
    </recommendedName>
</protein>
<evidence type="ECO:0000313" key="3">
    <source>
        <dbReference type="Proteomes" id="UP001500886"/>
    </source>
</evidence>